<keyword evidence="2" id="KW-0732">Signal</keyword>
<feature type="transmembrane region" description="Helical" evidence="1">
    <location>
        <begin position="77"/>
        <end position="98"/>
    </location>
</feature>
<keyword evidence="1" id="KW-0472">Membrane</keyword>
<evidence type="ECO:0000313" key="4">
    <source>
        <dbReference type="Proteomes" id="UP001175211"/>
    </source>
</evidence>
<keyword evidence="4" id="KW-1185">Reference proteome</keyword>
<dbReference type="Proteomes" id="UP001175211">
    <property type="component" value="Unassembled WGS sequence"/>
</dbReference>
<evidence type="ECO:0000313" key="3">
    <source>
        <dbReference type="EMBL" id="KAK0449540.1"/>
    </source>
</evidence>
<dbReference type="AlphaFoldDB" id="A0AA39MXJ5"/>
<keyword evidence="1" id="KW-1133">Transmembrane helix</keyword>
<comment type="caution">
    <text evidence="3">The sequence shown here is derived from an EMBL/GenBank/DDBJ whole genome shotgun (WGS) entry which is preliminary data.</text>
</comment>
<dbReference type="EMBL" id="JAUEPS010000038">
    <property type="protein sequence ID" value="KAK0449540.1"/>
    <property type="molecule type" value="Genomic_DNA"/>
</dbReference>
<feature type="signal peptide" evidence="2">
    <location>
        <begin position="1"/>
        <end position="23"/>
    </location>
</feature>
<sequence>MSFLCPRWNVGFVTLTVSHIVCCSQVSLFVHRPPTSISLATLPSTCMLHWISSSVTFPATLVVGLDSLQNANDTKFCGVVLLSHWFVFIPLSSCLIFARRLTKHIYTQRSSFSSHLLQK</sequence>
<name>A0AA39MXJ5_ARMTA</name>
<proteinExistence type="predicted"/>
<accession>A0AA39MXJ5</accession>
<organism evidence="3 4">
    <name type="scientific">Armillaria tabescens</name>
    <name type="common">Ringless honey mushroom</name>
    <name type="synonym">Agaricus tabescens</name>
    <dbReference type="NCBI Taxonomy" id="1929756"/>
    <lineage>
        <taxon>Eukaryota</taxon>
        <taxon>Fungi</taxon>
        <taxon>Dikarya</taxon>
        <taxon>Basidiomycota</taxon>
        <taxon>Agaricomycotina</taxon>
        <taxon>Agaricomycetes</taxon>
        <taxon>Agaricomycetidae</taxon>
        <taxon>Agaricales</taxon>
        <taxon>Marasmiineae</taxon>
        <taxon>Physalacriaceae</taxon>
        <taxon>Desarmillaria</taxon>
    </lineage>
</organism>
<reference evidence="3" key="1">
    <citation type="submission" date="2023-06" db="EMBL/GenBank/DDBJ databases">
        <authorList>
            <consortium name="Lawrence Berkeley National Laboratory"/>
            <person name="Ahrendt S."/>
            <person name="Sahu N."/>
            <person name="Indic B."/>
            <person name="Wong-Bajracharya J."/>
            <person name="Merenyi Z."/>
            <person name="Ke H.-M."/>
            <person name="Monk M."/>
            <person name="Kocsube S."/>
            <person name="Drula E."/>
            <person name="Lipzen A."/>
            <person name="Balint B."/>
            <person name="Henrissat B."/>
            <person name="Andreopoulos B."/>
            <person name="Martin F.M."/>
            <person name="Harder C.B."/>
            <person name="Rigling D."/>
            <person name="Ford K.L."/>
            <person name="Foster G.D."/>
            <person name="Pangilinan J."/>
            <person name="Papanicolaou A."/>
            <person name="Barry K."/>
            <person name="LaButti K."/>
            <person name="Viragh M."/>
            <person name="Koriabine M."/>
            <person name="Yan M."/>
            <person name="Riley R."/>
            <person name="Champramary S."/>
            <person name="Plett K.L."/>
            <person name="Tsai I.J."/>
            <person name="Slot J."/>
            <person name="Sipos G."/>
            <person name="Plett J."/>
            <person name="Nagy L.G."/>
            <person name="Grigoriev I.V."/>
        </authorList>
    </citation>
    <scope>NUCLEOTIDE SEQUENCE</scope>
    <source>
        <strain evidence="3">CCBAS 213</strain>
    </source>
</reference>
<dbReference type="RefSeq" id="XP_060326832.1">
    <property type="nucleotide sequence ID" value="XM_060473981.1"/>
</dbReference>
<evidence type="ECO:0000256" key="1">
    <source>
        <dbReference type="SAM" id="Phobius"/>
    </source>
</evidence>
<evidence type="ECO:0000256" key="2">
    <source>
        <dbReference type="SAM" id="SignalP"/>
    </source>
</evidence>
<keyword evidence="1" id="KW-0812">Transmembrane</keyword>
<protein>
    <submittedName>
        <fullName evidence="3">Uncharacterized protein</fullName>
    </submittedName>
</protein>
<feature type="chain" id="PRO_5041221490" evidence="2">
    <location>
        <begin position="24"/>
        <end position="119"/>
    </location>
</feature>
<dbReference type="GeneID" id="85357529"/>
<gene>
    <name evidence="3" type="ORF">EV420DRAFT_1564523</name>
</gene>